<proteinExistence type="inferred from homology"/>
<feature type="signal peptide" evidence="5">
    <location>
        <begin position="1"/>
        <end position="35"/>
    </location>
</feature>
<organism evidence="7 8">
    <name type="scientific">Coptotermes formosanus</name>
    <name type="common">Formosan subterranean termite</name>
    <dbReference type="NCBI Taxonomy" id="36987"/>
    <lineage>
        <taxon>Eukaryota</taxon>
        <taxon>Metazoa</taxon>
        <taxon>Ecdysozoa</taxon>
        <taxon>Arthropoda</taxon>
        <taxon>Hexapoda</taxon>
        <taxon>Insecta</taxon>
        <taxon>Pterygota</taxon>
        <taxon>Neoptera</taxon>
        <taxon>Polyneoptera</taxon>
        <taxon>Dictyoptera</taxon>
        <taxon>Blattodea</taxon>
        <taxon>Blattoidea</taxon>
        <taxon>Termitoidae</taxon>
        <taxon>Rhinotermitidae</taxon>
        <taxon>Coptotermes</taxon>
    </lineage>
</organism>
<evidence type="ECO:0000256" key="4">
    <source>
        <dbReference type="RuleBase" id="RU004262"/>
    </source>
</evidence>
<evidence type="ECO:0000259" key="6">
    <source>
        <dbReference type="Pfam" id="PF00151"/>
    </source>
</evidence>
<name>A0A6L2PSJ9_COPFO</name>
<evidence type="ECO:0000313" key="8">
    <source>
        <dbReference type="Proteomes" id="UP000502823"/>
    </source>
</evidence>
<feature type="domain" description="Lipase" evidence="6">
    <location>
        <begin position="54"/>
        <end position="335"/>
    </location>
</feature>
<dbReference type="Pfam" id="PF00151">
    <property type="entry name" value="Lipase"/>
    <property type="match status" value="1"/>
</dbReference>
<dbReference type="InterPro" id="IPR033906">
    <property type="entry name" value="Lipase_N"/>
</dbReference>
<dbReference type="GO" id="GO:0017171">
    <property type="term" value="F:serine hydrolase activity"/>
    <property type="evidence" value="ECO:0007669"/>
    <property type="project" value="TreeGrafter"/>
</dbReference>
<reference evidence="8" key="1">
    <citation type="submission" date="2020-01" db="EMBL/GenBank/DDBJ databases">
        <title>Draft genome sequence of the Termite Coptotermes fromosanus.</title>
        <authorList>
            <person name="Itakura S."/>
            <person name="Yosikawa Y."/>
            <person name="Umezawa K."/>
        </authorList>
    </citation>
    <scope>NUCLEOTIDE SEQUENCE [LARGE SCALE GENOMIC DNA]</scope>
</reference>
<keyword evidence="5" id="KW-0732">Signal</keyword>
<dbReference type="InterPro" id="IPR000734">
    <property type="entry name" value="TAG_lipase"/>
</dbReference>
<dbReference type="InterPro" id="IPR029058">
    <property type="entry name" value="AB_hydrolase_fold"/>
</dbReference>
<dbReference type="PRINTS" id="PR00821">
    <property type="entry name" value="TAGLIPASE"/>
</dbReference>
<dbReference type="Gene3D" id="3.40.50.1820">
    <property type="entry name" value="alpha/beta hydrolase"/>
    <property type="match status" value="1"/>
</dbReference>
<evidence type="ECO:0000256" key="5">
    <source>
        <dbReference type="SAM" id="SignalP"/>
    </source>
</evidence>
<dbReference type="FunCoup" id="A0A6L2PSJ9">
    <property type="interactions" value="23"/>
</dbReference>
<dbReference type="GO" id="GO:0016042">
    <property type="term" value="P:lipid catabolic process"/>
    <property type="evidence" value="ECO:0007669"/>
    <property type="project" value="TreeGrafter"/>
</dbReference>
<gene>
    <name evidence="7" type="ORF">Cfor_12740</name>
</gene>
<dbReference type="SUPFAM" id="SSF53474">
    <property type="entry name" value="alpha/beta-Hydrolases"/>
    <property type="match status" value="1"/>
</dbReference>
<comment type="subcellular location">
    <subcellularLocation>
        <location evidence="1">Secreted</location>
    </subcellularLocation>
</comment>
<dbReference type="InParanoid" id="A0A6L2PSJ9"/>
<dbReference type="PANTHER" id="PTHR11610:SF174">
    <property type="entry name" value="MIP30168P"/>
    <property type="match status" value="1"/>
</dbReference>
<dbReference type="InterPro" id="IPR013818">
    <property type="entry name" value="Lipase"/>
</dbReference>
<evidence type="ECO:0000256" key="3">
    <source>
        <dbReference type="ARBA" id="ARBA00022525"/>
    </source>
</evidence>
<feature type="chain" id="PRO_5027071430" description="Lipase domain-containing protein" evidence="5">
    <location>
        <begin position="36"/>
        <end position="391"/>
    </location>
</feature>
<protein>
    <recommendedName>
        <fullName evidence="6">Lipase domain-containing protein</fullName>
    </recommendedName>
</protein>
<dbReference type="Proteomes" id="UP000502823">
    <property type="component" value="Unassembled WGS sequence"/>
</dbReference>
<dbReference type="OrthoDB" id="199913at2759"/>
<dbReference type="AlphaFoldDB" id="A0A6L2PSJ9"/>
<dbReference type="PANTHER" id="PTHR11610">
    <property type="entry name" value="LIPASE"/>
    <property type="match status" value="1"/>
</dbReference>
<dbReference type="FunFam" id="3.40.50.1820:FF:000076">
    <property type="entry name" value="phospholipase A1"/>
    <property type="match status" value="1"/>
</dbReference>
<evidence type="ECO:0000256" key="1">
    <source>
        <dbReference type="ARBA" id="ARBA00004613"/>
    </source>
</evidence>
<accession>A0A6L2PSJ9</accession>
<evidence type="ECO:0000313" key="7">
    <source>
        <dbReference type="EMBL" id="GFG35164.1"/>
    </source>
</evidence>
<dbReference type="GO" id="GO:0005615">
    <property type="term" value="C:extracellular space"/>
    <property type="evidence" value="ECO:0007669"/>
    <property type="project" value="TreeGrafter"/>
</dbReference>
<sequence>MRTSCRGDRIMTTTRAVIVTFSCFLLLYSNEGTEAQQPPNGGPKTVNDLLNTTSCIEQPYTCPHPRIQYYLYTRATQQNPELLNTLKASSLYGSRFNASHPTKIIIHGFAGGRHLSPSTDLRDAYFTRGDYNIIIVDYSTLVKEPCLSQINWAPRFGAKCIAQLVDYLSNHPRGVPPDALHLIGYSVGAHIAGLVANYLNKGKLGRITGLDPTILFFMGNNRSHDLDPTDAHFIDVIHTGAGILGQWGPNGHADFYVNGGTSQPGCAQNSIFRTLSCDHTKVTPYFIESINSKAGFWAVPCPNQFLYYLGFCNPPDDQYVLMGEHISRKRIRQKSQVCGTSSSSCPHLTLQGTQPFLGSFVEPRSSLPSSKLAQVVKLLHCIRDVRNSNPG</sequence>
<dbReference type="CDD" id="cd00707">
    <property type="entry name" value="Pancreat_lipase_like"/>
    <property type="match status" value="1"/>
</dbReference>
<comment type="caution">
    <text evidence="7">The sequence shown here is derived from an EMBL/GenBank/DDBJ whole genome shotgun (WGS) entry which is preliminary data.</text>
</comment>
<evidence type="ECO:0000256" key="2">
    <source>
        <dbReference type="ARBA" id="ARBA00010701"/>
    </source>
</evidence>
<comment type="similarity">
    <text evidence="2 4">Belongs to the AB hydrolase superfamily. Lipase family.</text>
</comment>
<dbReference type="GO" id="GO:0016298">
    <property type="term" value="F:lipase activity"/>
    <property type="evidence" value="ECO:0007669"/>
    <property type="project" value="InterPro"/>
</dbReference>
<keyword evidence="8" id="KW-1185">Reference proteome</keyword>
<dbReference type="EMBL" id="BLKM01012015">
    <property type="protein sequence ID" value="GFG35164.1"/>
    <property type="molecule type" value="Genomic_DNA"/>
</dbReference>
<keyword evidence="3" id="KW-0964">Secreted</keyword>